<keyword evidence="2 4" id="KW-0479">Metal-binding</keyword>
<keyword evidence="8" id="KW-1185">Reference proteome</keyword>
<dbReference type="AlphaFoldDB" id="A0A6L8LLK7"/>
<evidence type="ECO:0000256" key="3">
    <source>
        <dbReference type="ARBA" id="ARBA00023004"/>
    </source>
</evidence>
<feature type="domain" description="Cytochrome c" evidence="6">
    <location>
        <begin position="27"/>
        <end position="137"/>
    </location>
</feature>
<keyword evidence="5" id="KW-0732">Signal</keyword>
<sequence length="139" mass="14715">MLKAILASVLFTTVAAPGQAQEIDNTAQIAAGRDLYMRHCATCHGLEADGDGPMAPILLVQPVALSALAANNGGEFPLLRAIRRIDGRDPLVSHGSSMPVYGQFFEGDDTALKAPNGQPVMTSRPIADLVSYLLTIQQE</sequence>
<dbReference type="GO" id="GO:0020037">
    <property type="term" value="F:heme binding"/>
    <property type="evidence" value="ECO:0007669"/>
    <property type="project" value="InterPro"/>
</dbReference>
<accession>A0A6L8LLK7</accession>
<feature type="chain" id="PRO_5027002618" evidence="5">
    <location>
        <begin position="21"/>
        <end position="139"/>
    </location>
</feature>
<organism evidence="7 8">
    <name type="scientific">Thalassovita mangrovi</name>
    <dbReference type="NCBI Taxonomy" id="2692236"/>
    <lineage>
        <taxon>Bacteria</taxon>
        <taxon>Pseudomonadati</taxon>
        <taxon>Pseudomonadota</taxon>
        <taxon>Alphaproteobacteria</taxon>
        <taxon>Rhodobacterales</taxon>
        <taxon>Roseobacteraceae</taxon>
        <taxon>Thalassovita</taxon>
    </lineage>
</organism>
<dbReference type="SUPFAM" id="SSF46626">
    <property type="entry name" value="Cytochrome c"/>
    <property type="match status" value="1"/>
</dbReference>
<dbReference type="RefSeq" id="WP_160974428.1">
    <property type="nucleotide sequence ID" value="NZ_WWEN01000006.1"/>
</dbReference>
<dbReference type="GO" id="GO:0009055">
    <property type="term" value="F:electron transfer activity"/>
    <property type="evidence" value="ECO:0007669"/>
    <property type="project" value="InterPro"/>
</dbReference>
<protein>
    <submittedName>
        <fullName evidence="7">C-type cytochrome</fullName>
    </submittedName>
</protein>
<dbReference type="InterPro" id="IPR009056">
    <property type="entry name" value="Cyt_c-like_dom"/>
</dbReference>
<evidence type="ECO:0000259" key="6">
    <source>
        <dbReference type="PROSITE" id="PS51007"/>
    </source>
</evidence>
<dbReference type="GO" id="GO:0046872">
    <property type="term" value="F:metal ion binding"/>
    <property type="evidence" value="ECO:0007669"/>
    <property type="project" value="UniProtKB-KW"/>
</dbReference>
<dbReference type="Gene3D" id="1.10.760.10">
    <property type="entry name" value="Cytochrome c-like domain"/>
    <property type="match status" value="1"/>
</dbReference>
<proteinExistence type="predicted"/>
<evidence type="ECO:0000256" key="4">
    <source>
        <dbReference type="PROSITE-ProRule" id="PRU00433"/>
    </source>
</evidence>
<evidence type="ECO:0000256" key="2">
    <source>
        <dbReference type="ARBA" id="ARBA00022723"/>
    </source>
</evidence>
<reference evidence="7 8" key="1">
    <citation type="submission" date="2020-01" db="EMBL/GenBank/DDBJ databases">
        <authorList>
            <person name="Chen S."/>
        </authorList>
    </citation>
    <scope>NUCLEOTIDE SEQUENCE [LARGE SCALE GENOMIC DNA]</scope>
    <source>
        <strain evidence="7 8">GS-10</strain>
    </source>
</reference>
<dbReference type="Pfam" id="PF00034">
    <property type="entry name" value="Cytochrom_C"/>
    <property type="match status" value="1"/>
</dbReference>
<keyword evidence="1 4" id="KW-0349">Heme</keyword>
<keyword evidence="3 4" id="KW-0408">Iron</keyword>
<evidence type="ECO:0000256" key="5">
    <source>
        <dbReference type="SAM" id="SignalP"/>
    </source>
</evidence>
<evidence type="ECO:0000256" key="1">
    <source>
        <dbReference type="ARBA" id="ARBA00022617"/>
    </source>
</evidence>
<gene>
    <name evidence="7" type="ORF">GR167_14490</name>
</gene>
<name>A0A6L8LLK7_9RHOB</name>
<dbReference type="EMBL" id="WWEN01000006">
    <property type="protein sequence ID" value="MYM56523.1"/>
    <property type="molecule type" value="Genomic_DNA"/>
</dbReference>
<dbReference type="InterPro" id="IPR036909">
    <property type="entry name" value="Cyt_c-like_dom_sf"/>
</dbReference>
<evidence type="ECO:0000313" key="8">
    <source>
        <dbReference type="Proteomes" id="UP000479043"/>
    </source>
</evidence>
<dbReference type="PROSITE" id="PS51007">
    <property type="entry name" value="CYTC"/>
    <property type="match status" value="1"/>
</dbReference>
<comment type="caution">
    <text evidence="7">The sequence shown here is derived from an EMBL/GenBank/DDBJ whole genome shotgun (WGS) entry which is preliminary data.</text>
</comment>
<dbReference type="Proteomes" id="UP000479043">
    <property type="component" value="Unassembled WGS sequence"/>
</dbReference>
<evidence type="ECO:0000313" key="7">
    <source>
        <dbReference type="EMBL" id="MYM56523.1"/>
    </source>
</evidence>
<feature type="signal peptide" evidence="5">
    <location>
        <begin position="1"/>
        <end position="20"/>
    </location>
</feature>